<comment type="similarity">
    <text evidence="6">Belongs to the Ccs1/CcsB family.</text>
</comment>
<keyword evidence="9" id="KW-0150">Chloroplast</keyword>
<dbReference type="AlphaFoldDB" id="A0A2U9NTC4"/>
<dbReference type="PANTHER" id="PTHR31566:SF0">
    <property type="entry name" value="CYTOCHROME C BIOGENESIS PROTEIN CCS1, CHLOROPLASTIC"/>
    <property type="match status" value="1"/>
</dbReference>
<dbReference type="RefSeq" id="YP_009497668.1">
    <property type="nucleotide sequence ID" value="NC_038008.1"/>
</dbReference>
<evidence type="ECO:0000256" key="6">
    <source>
        <dbReference type="HAMAP-Rule" id="MF_01392"/>
    </source>
</evidence>
<dbReference type="PANTHER" id="PTHR31566">
    <property type="entry name" value="CYTOCHROME C BIOGENESIS PROTEIN CCS1, CHLOROPLASTIC"/>
    <property type="match status" value="1"/>
</dbReference>
<evidence type="ECO:0000256" key="7">
    <source>
        <dbReference type="SAM" id="Phobius"/>
    </source>
</evidence>
<dbReference type="GO" id="GO:0017004">
    <property type="term" value="P:cytochrome complex assembly"/>
    <property type="evidence" value="ECO:0007669"/>
    <property type="project" value="UniProtKB-UniRule"/>
</dbReference>
<feature type="domain" description="ResB-like" evidence="8">
    <location>
        <begin position="12"/>
        <end position="273"/>
    </location>
</feature>
<name>A0A2U9NTC4_9STRA</name>
<evidence type="ECO:0000256" key="1">
    <source>
        <dbReference type="ARBA" id="ARBA00004141"/>
    </source>
</evidence>
<keyword evidence="3 6" id="KW-0201">Cytochrome c-type biogenesis</keyword>
<feature type="transmembrane region" description="Helical" evidence="7">
    <location>
        <begin position="72"/>
        <end position="91"/>
    </location>
</feature>
<keyword evidence="9" id="KW-0934">Plastid</keyword>
<protein>
    <recommendedName>
        <fullName evidence="6">Cytochrome c biogenesis protein Ccs1</fullName>
    </recommendedName>
</protein>
<keyword evidence="6" id="KW-0793">Thylakoid</keyword>
<dbReference type="InterPro" id="IPR007816">
    <property type="entry name" value="ResB-like_domain"/>
</dbReference>
<accession>A0A2U9NTC4</accession>
<feature type="transmembrane region" description="Helical" evidence="7">
    <location>
        <begin position="12"/>
        <end position="32"/>
    </location>
</feature>
<feature type="transmembrane region" description="Helical" evidence="7">
    <location>
        <begin position="112"/>
        <end position="130"/>
    </location>
</feature>
<feature type="transmembrane region" description="Helical" evidence="7">
    <location>
        <begin position="157"/>
        <end position="181"/>
    </location>
</feature>
<keyword evidence="2 6" id="KW-0812">Transmembrane</keyword>
<dbReference type="InterPro" id="IPR023494">
    <property type="entry name" value="Cyt_c_bgen_Ccs1/CcsB/ResB"/>
</dbReference>
<sequence>MKKKIFHYLADLRFAIIMLTLISLCSIIGTLIEQEQSIAFYKLNYPFSKIGFQLINWSNILYFNFDHIYTTGWFLSLLVLFGFSLLTCTLIQQFPSLKIVRRCQFFRIIKQFNVLFTSKTLVSSFFPQIITSLKKQNYTLFQQKNTLYFYKGLIGKIAPIFVHFSIILILTSTLISAINGFKAQQILEKLEVNHIQNVLSDGKFTYIPNITYRINDSWINYKNEQLISQFYSNFSILNKFGIEVKNQTNFINFPFIYRKLYYYQTDWNLTKIRLIFESNQLFEFPLLKSGSTDDKIWLTWIVSNLKKKTGILLILDNLLTYLSVYNNQGMFLGNLELNEKFIFQSTVTFLEVLNSIGLQVKNDPGTLLLYDSFLFLLVSIFLSYINYTQIWILYKNSVFLLGTTNNRTVVDLKRSYLVYLSL</sequence>
<evidence type="ECO:0000256" key="3">
    <source>
        <dbReference type="ARBA" id="ARBA00022748"/>
    </source>
</evidence>
<evidence type="ECO:0000256" key="5">
    <source>
        <dbReference type="ARBA" id="ARBA00023136"/>
    </source>
</evidence>
<evidence type="ECO:0000259" key="8">
    <source>
        <dbReference type="Pfam" id="PF05140"/>
    </source>
</evidence>
<organism evidence="9">
    <name type="scientific">Astrosyne radiata</name>
    <dbReference type="NCBI Taxonomy" id="1158023"/>
    <lineage>
        <taxon>Eukaryota</taxon>
        <taxon>Sar</taxon>
        <taxon>Stramenopiles</taxon>
        <taxon>Ochrophyta</taxon>
        <taxon>Bacillariophyta</taxon>
        <taxon>Fragilariophyceae</taxon>
        <taxon>Fragilariophycidae</taxon>
        <taxon>Cyclophorales</taxon>
        <taxon>Cyclophoraceae</taxon>
        <taxon>Astrosyne</taxon>
    </lineage>
</organism>
<dbReference type="GO" id="GO:0009535">
    <property type="term" value="C:chloroplast thylakoid membrane"/>
    <property type="evidence" value="ECO:0007669"/>
    <property type="project" value="UniProtKB-SubCell"/>
</dbReference>
<evidence type="ECO:0000256" key="2">
    <source>
        <dbReference type="ARBA" id="ARBA00022692"/>
    </source>
</evidence>
<dbReference type="GeneID" id="36960313"/>
<evidence type="ECO:0000256" key="4">
    <source>
        <dbReference type="ARBA" id="ARBA00022989"/>
    </source>
</evidence>
<comment type="subunit">
    <text evidence="6">May interact with CcsA.</text>
</comment>
<proteinExistence type="inferred from homology"/>
<dbReference type="Pfam" id="PF05140">
    <property type="entry name" value="ResB"/>
    <property type="match status" value="2"/>
</dbReference>
<comment type="function">
    <text evidence="6">Required during biogenesis of c-type cytochromes (cytochrome c6 and cytochrome f) at the step of heme attachment.</text>
</comment>
<keyword evidence="4 6" id="KW-1133">Transmembrane helix</keyword>
<comment type="subcellular location">
    <subcellularLocation>
        <location evidence="1">Membrane</location>
        <topology evidence="1">Multi-pass membrane protein</topology>
    </subcellularLocation>
    <subcellularLocation>
        <location evidence="6">Plastid</location>
        <location evidence="6">Chloroplast thylakoid membrane</location>
        <topology evidence="6">Multi-pass membrane protein</topology>
    </subcellularLocation>
</comment>
<reference evidence="9" key="1">
    <citation type="journal article" date="2018" name="Adv. Bot. Res.">
        <title>Evolution of the Plastid Genomes in Diatoms.</title>
        <authorList>
            <person name="Yu M."/>
            <person name="Ashworth M.P."/>
            <person name="Hajrah N.H."/>
            <person name="Khiyami M.A."/>
            <person name="Sabir M.J."/>
            <person name="Alhebshi A.M."/>
            <person name="Al-Malki A.L."/>
            <person name="Sabir J.S.M."/>
            <person name="Theriot E.C."/>
            <person name="Jansen R.K."/>
        </authorList>
    </citation>
    <scope>NUCLEOTIDE SEQUENCE</scope>
</reference>
<evidence type="ECO:0000313" key="9">
    <source>
        <dbReference type="EMBL" id="AWT40381.1"/>
    </source>
</evidence>
<dbReference type="HAMAP" id="MF_01392">
    <property type="entry name" value="CytC_Ccs1"/>
    <property type="match status" value="1"/>
</dbReference>
<feature type="domain" description="ResB-like" evidence="8">
    <location>
        <begin position="341"/>
        <end position="414"/>
    </location>
</feature>
<feature type="transmembrane region" description="Helical" evidence="7">
    <location>
        <begin position="367"/>
        <end position="387"/>
    </location>
</feature>
<keyword evidence="5 6" id="KW-0472">Membrane</keyword>
<geneLocation type="chloroplast" evidence="9"/>
<gene>
    <name evidence="6 9" type="primary">ccs1</name>
</gene>
<dbReference type="EMBL" id="MG755807">
    <property type="protein sequence ID" value="AWT40381.1"/>
    <property type="molecule type" value="Genomic_DNA"/>
</dbReference>